<accession>A0A5C5X4W7</accession>
<comment type="caution">
    <text evidence="2">The sequence shown here is derived from an EMBL/GenBank/DDBJ whole genome shotgun (WGS) entry which is preliminary data.</text>
</comment>
<dbReference type="RefSeq" id="WP_146508131.1">
    <property type="nucleotide sequence ID" value="NZ_SIHI01000001.1"/>
</dbReference>
<dbReference type="OrthoDB" id="290311at2"/>
<protein>
    <submittedName>
        <fullName evidence="2">BON domain protein</fullName>
    </submittedName>
</protein>
<name>A0A5C5X4W7_9PLAN</name>
<reference evidence="2 3" key="1">
    <citation type="submission" date="2019-02" db="EMBL/GenBank/DDBJ databases">
        <title>Deep-cultivation of Planctomycetes and their phenomic and genomic characterization uncovers novel biology.</title>
        <authorList>
            <person name="Wiegand S."/>
            <person name="Jogler M."/>
            <person name="Boedeker C."/>
            <person name="Pinto D."/>
            <person name="Vollmers J."/>
            <person name="Rivas-Marin E."/>
            <person name="Kohn T."/>
            <person name="Peeters S.H."/>
            <person name="Heuer A."/>
            <person name="Rast P."/>
            <person name="Oberbeckmann S."/>
            <person name="Bunk B."/>
            <person name="Jeske O."/>
            <person name="Meyerdierks A."/>
            <person name="Storesund J.E."/>
            <person name="Kallscheuer N."/>
            <person name="Luecker S."/>
            <person name="Lage O.M."/>
            <person name="Pohl T."/>
            <person name="Merkel B.J."/>
            <person name="Hornburger P."/>
            <person name="Mueller R.-W."/>
            <person name="Bruemmer F."/>
            <person name="Labrenz M."/>
            <person name="Spormann A.M."/>
            <person name="Op Den Camp H."/>
            <person name="Overmann J."/>
            <person name="Amann R."/>
            <person name="Jetten M.S.M."/>
            <person name="Mascher T."/>
            <person name="Medema M.H."/>
            <person name="Devos D.P."/>
            <person name="Kaster A.-K."/>
            <person name="Ovreas L."/>
            <person name="Rohde M."/>
            <person name="Galperin M.Y."/>
            <person name="Jogler C."/>
        </authorList>
    </citation>
    <scope>NUCLEOTIDE SEQUENCE [LARGE SCALE GENOMIC DNA]</scope>
    <source>
        <strain evidence="2 3">KOR42</strain>
    </source>
</reference>
<feature type="domain" description="BON" evidence="1">
    <location>
        <begin position="12"/>
        <end position="81"/>
    </location>
</feature>
<evidence type="ECO:0000313" key="2">
    <source>
        <dbReference type="EMBL" id="TWT58024.1"/>
    </source>
</evidence>
<gene>
    <name evidence="2" type="ORF">KOR42_13930</name>
</gene>
<dbReference type="EMBL" id="SIHI01000001">
    <property type="protein sequence ID" value="TWT58024.1"/>
    <property type="molecule type" value="Genomic_DNA"/>
</dbReference>
<dbReference type="Gene3D" id="3.30.1340.30">
    <property type="match status" value="1"/>
</dbReference>
<dbReference type="InterPro" id="IPR007055">
    <property type="entry name" value="BON_dom"/>
</dbReference>
<dbReference type="PROSITE" id="PS50914">
    <property type="entry name" value="BON"/>
    <property type="match status" value="1"/>
</dbReference>
<dbReference type="AlphaFoldDB" id="A0A5C5X4W7"/>
<dbReference type="Proteomes" id="UP000317243">
    <property type="component" value="Unassembled WGS sequence"/>
</dbReference>
<dbReference type="Pfam" id="PF04972">
    <property type="entry name" value="BON"/>
    <property type="match status" value="1"/>
</dbReference>
<proteinExistence type="predicted"/>
<sequence length="81" mass="8882">MSEVNANIDCINSGDLVTRVKLSLGKLSYHQLDDVSCSIERGNQVTLSGKLRSYYLKQIAQTIAQKVPGVVSVQNDILVMD</sequence>
<organism evidence="2 3">
    <name type="scientific">Thalassoglobus neptunius</name>
    <dbReference type="NCBI Taxonomy" id="1938619"/>
    <lineage>
        <taxon>Bacteria</taxon>
        <taxon>Pseudomonadati</taxon>
        <taxon>Planctomycetota</taxon>
        <taxon>Planctomycetia</taxon>
        <taxon>Planctomycetales</taxon>
        <taxon>Planctomycetaceae</taxon>
        <taxon>Thalassoglobus</taxon>
    </lineage>
</organism>
<evidence type="ECO:0000259" key="1">
    <source>
        <dbReference type="PROSITE" id="PS50914"/>
    </source>
</evidence>
<evidence type="ECO:0000313" key="3">
    <source>
        <dbReference type="Proteomes" id="UP000317243"/>
    </source>
</evidence>
<keyword evidence="3" id="KW-1185">Reference proteome</keyword>